<dbReference type="EMBL" id="BPLR01005150">
    <property type="protein sequence ID" value="GIY00155.1"/>
    <property type="molecule type" value="Genomic_DNA"/>
</dbReference>
<gene>
    <name evidence="1" type="ORF">CEXT_797791</name>
</gene>
<name>A0AAV4PWI9_CAEEX</name>
<evidence type="ECO:0000313" key="2">
    <source>
        <dbReference type="Proteomes" id="UP001054945"/>
    </source>
</evidence>
<accession>A0AAV4PWI9</accession>
<sequence>MQFVIEKPVCDRHQHTASISMSEVFSLCSNFQWPPVTNISVPFTEGAISGKGAQTRAGAAPRSVPLPSGSAQKEYCADRLAPKI</sequence>
<dbReference type="AlphaFoldDB" id="A0AAV4PWI9"/>
<keyword evidence="2" id="KW-1185">Reference proteome</keyword>
<proteinExistence type="predicted"/>
<organism evidence="1 2">
    <name type="scientific">Caerostris extrusa</name>
    <name type="common">Bark spider</name>
    <name type="synonym">Caerostris bankana</name>
    <dbReference type="NCBI Taxonomy" id="172846"/>
    <lineage>
        <taxon>Eukaryota</taxon>
        <taxon>Metazoa</taxon>
        <taxon>Ecdysozoa</taxon>
        <taxon>Arthropoda</taxon>
        <taxon>Chelicerata</taxon>
        <taxon>Arachnida</taxon>
        <taxon>Araneae</taxon>
        <taxon>Araneomorphae</taxon>
        <taxon>Entelegynae</taxon>
        <taxon>Araneoidea</taxon>
        <taxon>Araneidae</taxon>
        <taxon>Caerostris</taxon>
    </lineage>
</organism>
<protein>
    <submittedName>
        <fullName evidence="1">Uncharacterized protein</fullName>
    </submittedName>
</protein>
<comment type="caution">
    <text evidence="1">The sequence shown here is derived from an EMBL/GenBank/DDBJ whole genome shotgun (WGS) entry which is preliminary data.</text>
</comment>
<reference evidence="1 2" key="1">
    <citation type="submission" date="2021-06" db="EMBL/GenBank/DDBJ databases">
        <title>Caerostris extrusa draft genome.</title>
        <authorList>
            <person name="Kono N."/>
            <person name="Arakawa K."/>
        </authorList>
    </citation>
    <scope>NUCLEOTIDE SEQUENCE [LARGE SCALE GENOMIC DNA]</scope>
</reference>
<evidence type="ECO:0000313" key="1">
    <source>
        <dbReference type="EMBL" id="GIY00155.1"/>
    </source>
</evidence>
<dbReference type="Proteomes" id="UP001054945">
    <property type="component" value="Unassembled WGS sequence"/>
</dbReference>